<dbReference type="OrthoDB" id="696504at2759"/>
<feature type="region of interest" description="Disordered" evidence="1">
    <location>
        <begin position="207"/>
        <end position="237"/>
    </location>
</feature>
<dbReference type="AlphaFoldDB" id="A0A6I9RRB8"/>
<accession>A0A6I9RRB8</accession>
<dbReference type="RefSeq" id="XP_010931133.1">
    <property type="nucleotide sequence ID" value="XM_010932831.3"/>
</dbReference>
<evidence type="ECO:0000256" key="1">
    <source>
        <dbReference type="SAM" id="MobiDB-lite"/>
    </source>
</evidence>
<protein>
    <submittedName>
        <fullName evidence="3">Uncharacterized protein LOC105052121</fullName>
    </submittedName>
</protein>
<reference evidence="3" key="1">
    <citation type="submission" date="2025-08" db="UniProtKB">
        <authorList>
            <consortium name="RefSeq"/>
        </authorList>
    </citation>
    <scope>IDENTIFICATION</scope>
</reference>
<dbReference type="KEGG" id="egu:105052121"/>
<feature type="compositionally biased region" description="Gly residues" evidence="1">
    <location>
        <begin position="1"/>
        <end position="11"/>
    </location>
</feature>
<organism evidence="2 3">
    <name type="scientific">Elaeis guineensis var. tenera</name>
    <name type="common">Oil palm</name>
    <dbReference type="NCBI Taxonomy" id="51953"/>
    <lineage>
        <taxon>Eukaryota</taxon>
        <taxon>Viridiplantae</taxon>
        <taxon>Streptophyta</taxon>
        <taxon>Embryophyta</taxon>
        <taxon>Tracheophyta</taxon>
        <taxon>Spermatophyta</taxon>
        <taxon>Magnoliopsida</taxon>
        <taxon>Liliopsida</taxon>
        <taxon>Arecaceae</taxon>
        <taxon>Arecoideae</taxon>
        <taxon>Cocoseae</taxon>
        <taxon>Elaeidinae</taxon>
        <taxon>Elaeis</taxon>
    </lineage>
</organism>
<dbReference type="PANTHER" id="PTHR34120:SF2">
    <property type="entry name" value="OS01G0860900 PROTEIN"/>
    <property type="match status" value="1"/>
</dbReference>
<dbReference type="FunCoup" id="A0A6I9RRB8">
    <property type="interactions" value="1364"/>
</dbReference>
<feature type="compositionally biased region" description="Polar residues" evidence="1">
    <location>
        <begin position="64"/>
        <end position="90"/>
    </location>
</feature>
<sequence>MHQVCGGGGEGKVACETLADGGGRPEAAATEDPDLPAESVRVRIGDEIDWTDLNVVYDRDDSTKGNTNPKSQNSNGKPPRSNSQRFSGNLKTKGPILGLPNKIQHSGYLGRSARRPANGRIFPKKKPPGGGGRKSAVPEEEPGSPKVSCFGKVLSERERQRCRQQGQRSTPAAAEEGEEKNSGCWASLAAVFRCGGVERAATVECVEESAASPPSGGGAAKGRGLPPPEMAAPGLGEMRRFASGRRLASWDGDLDLEADDGGHVAWSGPLDGEGMWARRSVGSLEDADRDWEGDGSASV</sequence>
<feature type="region of interest" description="Disordered" evidence="1">
    <location>
        <begin position="1"/>
        <end position="182"/>
    </location>
</feature>
<dbReference type="InParanoid" id="A0A6I9RRB8"/>
<proteinExistence type="predicted"/>
<evidence type="ECO:0000313" key="3">
    <source>
        <dbReference type="RefSeq" id="XP_010931133.1"/>
    </source>
</evidence>
<gene>
    <name evidence="3" type="primary">LOC105052121</name>
</gene>
<keyword evidence="2" id="KW-1185">Reference proteome</keyword>
<dbReference type="PANTHER" id="PTHR34120">
    <property type="entry name" value="EXPRESSED PROTEIN"/>
    <property type="match status" value="1"/>
</dbReference>
<dbReference type="Proteomes" id="UP000504607">
    <property type="component" value="Chromosome 9"/>
</dbReference>
<feature type="region of interest" description="Disordered" evidence="1">
    <location>
        <begin position="252"/>
        <end position="299"/>
    </location>
</feature>
<dbReference type="GeneID" id="105052121"/>
<name>A0A6I9RRB8_ELAGV</name>
<evidence type="ECO:0000313" key="2">
    <source>
        <dbReference type="Proteomes" id="UP000504607"/>
    </source>
</evidence>